<name>A0A317SJ79_9PEZI</name>
<dbReference type="OrthoDB" id="5420477at2759"/>
<feature type="compositionally biased region" description="Basic and acidic residues" evidence="1">
    <location>
        <begin position="122"/>
        <end position="138"/>
    </location>
</feature>
<feature type="region of interest" description="Disordered" evidence="1">
    <location>
        <begin position="164"/>
        <end position="198"/>
    </location>
</feature>
<evidence type="ECO:0000313" key="3">
    <source>
        <dbReference type="Proteomes" id="UP000246991"/>
    </source>
</evidence>
<dbReference type="EMBL" id="PYWC01000078">
    <property type="protein sequence ID" value="PWW73516.1"/>
    <property type="molecule type" value="Genomic_DNA"/>
</dbReference>
<feature type="compositionally biased region" description="Low complexity" evidence="1">
    <location>
        <begin position="103"/>
        <end position="120"/>
    </location>
</feature>
<comment type="caution">
    <text evidence="2">The sequence shown here is derived from an EMBL/GenBank/DDBJ whole genome shotgun (WGS) entry which is preliminary data.</text>
</comment>
<evidence type="ECO:0000256" key="1">
    <source>
        <dbReference type="SAM" id="MobiDB-lite"/>
    </source>
</evidence>
<keyword evidence="3" id="KW-1185">Reference proteome</keyword>
<dbReference type="Proteomes" id="UP000246991">
    <property type="component" value="Unassembled WGS sequence"/>
</dbReference>
<evidence type="ECO:0000313" key="2">
    <source>
        <dbReference type="EMBL" id="PWW73516.1"/>
    </source>
</evidence>
<feature type="region of interest" description="Disordered" evidence="1">
    <location>
        <begin position="1"/>
        <end position="34"/>
    </location>
</feature>
<gene>
    <name evidence="2" type="ORF">C7212DRAFT_359409</name>
</gene>
<accession>A0A317SJ79</accession>
<protein>
    <submittedName>
        <fullName evidence="2">Uncharacterized protein</fullName>
    </submittedName>
</protein>
<feature type="region of interest" description="Disordered" evidence="1">
    <location>
        <begin position="98"/>
        <end position="138"/>
    </location>
</feature>
<proteinExistence type="predicted"/>
<organism evidence="2 3">
    <name type="scientific">Tuber magnatum</name>
    <name type="common">white Piedmont truffle</name>
    <dbReference type="NCBI Taxonomy" id="42249"/>
    <lineage>
        <taxon>Eukaryota</taxon>
        <taxon>Fungi</taxon>
        <taxon>Dikarya</taxon>
        <taxon>Ascomycota</taxon>
        <taxon>Pezizomycotina</taxon>
        <taxon>Pezizomycetes</taxon>
        <taxon>Pezizales</taxon>
        <taxon>Tuberaceae</taxon>
        <taxon>Tuber</taxon>
    </lineage>
</organism>
<feature type="compositionally biased region" description="Polar residues" evidence="1">
    <location>
        <begin position="1"/>
        <end position="13"/>
    </location>
</feature>
<sequence>MAPSANNALNQVGPNPPYAPQIPTGSGADFHHSRYPRESPCILYGIPIDEKATVAELRTLLEHAVNKRSGLSVLEEIPEEVAESGMKVGERVRKEDAAVRGVASAGGKDASVKGSASGSAKEGGKGKGKKLAEKDRDVLKVVKSGPKVGKKAVKKVITKTVVPKTVKVSKKKAPKTEAAPLPPPPPQESLDVDPYEGEPMMWPIEMDIEESHS</sequence>
<dbReference type="AlphaFoldDB" id="A0A317SJ79"/>
<reference evidence="2 3" key="1">
    <citation type="submission" date="2018-03" db="EMBL/GenBank/DDBJ databases">
        <title>Genomes of Pezizomycetes fungi and the evolution of truffles.</title>
        <authorList>
            <person name="Murat C."/>
            <person name="Payen T."/>
            <person name="Noel B."/>
            <person name="Kuo A."/>
            <person name="Martin F.M."/>
        </authorList>
    </citation>
    <scope>NUCLEOTIDE SEQUENCE [LARGE SCALE GENOMIC DNA]</scope>
    <source>
        <strain evidence="2">091103-1</strain>
    </source>
</reference>